<gene>
    <name evidence="1" type="ORF">TetV_659</name>
</gene>
<protein>
    <submittedName>
        <fullName evidence="1">Uncharacterized protein</fullName>
    </submittedName>
</protein>
<reference evidence="1" key="1">
    <citation type="journal article" date="2018" name="Virology">
        <title>A giant virus infecting green algae encodes key fermentation genes.</title>
        <authorList>
            <person name="Schvarcz C.R."/>
            <person name="Steward G.F."/>
        </authorList>
    </citation>
    <scope>NUCLEOTIDE SEQUENCE [LARGE SCALE GENOMIC DNA]</scope>
</reference>
<dbReference type="EMBL" id="KY322437">
    <property type="protein sequence ID" value="AUF82741.1"/>
    <property type="molecule type" value="Genomic_DNA"/>
</dbReference>
<dbReference type="Proteomes" id="UP000244773">
    <property type="component" value="Segment"/>
</dbReference>
<accession>A0A2P0VPC2</accession>
<evidence type="ECO:0000313" key="2">
    <source>
        <dbReference type="Proteomes" id="UP000244773"/>
    </source>
</evidence>
<name>A0A2P0VPC2_9VIRU</name>
<sequence>MSVYDTLSPTGDQVSYTEIVPSVDYSLCNIESFQSVQTPKIDAFELDVLELSSYGKFAFTFSNEHSLDIDKTLSSLVLKARNDNDIGIENESGNAFINMTSSGNINIEIPDSSIFSLAVEGSNVLQVYKTNVIEPSDNNVVVDNKVKIDGDLDISGLITSGGSLYVGDKVINLVHNSDSGLPEDGSANDGSGLVIDGIPSTGNSSFSERYEKSIRWFHGDDGMPSLGGSNLLVEPYWEVKGAGMRWTYIDPDTGEETSFGFRINDEQEFELYKRTKVGADERFNRITKFG</sequence>
<evidence type="ECO:0000313" key="1">
    <source>
        <dbReference type="EMBL" id="AUF82741.1"/>
    </source>
</evidence>
<keyword evidence="2" id="KW-1185">Reference proteome</keyword>
<proteinExistence type="predicted"/>
<organism evidence="1">
    <name type="scientific">Tetraselmis virus 1</name>
    <dbReference type="NCBI Taxonomy" id="2060617"/>
    <lineage>
        <taxon>Viruses</taxon>
        <taxon>Varidnaviria</taxon>
        <taxon>Bamfordvirae</taxon>
        <taxon>Nucleocytoviricota</taxon>
        <taxon>Megaviricetes</taxon>
        <taxon>Imitervirales</taxon>
        <taxon>Allomimiviridae</taxon>
        <taxon>Oceanusvirus</taxon>
        <taxon>Oceanusvirus kaneohense</taxon>
    </lineage>
</organism>